<accession>A0A542CUU3</accession>
<protein>
    <submittedName>
        <fullName evidence="3">Uncharacterized protein DUF5107</fullName>
    </submittedName>
</protein>
<sequence length="642" mass="70876">MRTSLSPTELVLPTAELGPENPLPPLTMPERAQEVTNPGELPPDLAANLAYGRLGSVLPYHLQDAYSRERTERELPAIVLDNGRLRATVLPSLGGRLYSLWHRESGRELVHRNPVCQPANLALRGAWFAGGVEWNLGSTGHTTLTCAPMHAARVTGPDGSPVLRLWEWERTRDLPYQVDLWLPPDSDFLYVGVRIRNPHPHTVPAYWWSNIAVKQEQGTRVLAPAEGAWRYAYSGRLERIPVPGTPDLTYPERHRHAADLFFDLPGEEYPLIAAVDERGEGLAQLSTGRLRGRKLFVWGTSAGGARWQEWLSPGAPGYLEIQAGLARTQLEHLPLPAGEVWDWLEAYGPLRTDPAVVHGPEWTRACAEVRERLPGASELAARYRDWLGVADTEPGEWLHTGSGWGALEARLRGLDLRATPFPASTLTRRQRPWLDLLAGRAPEGDPAEAPGTAPVSAPWRELVEAVADTWASWYQRGIARWRHGDLAGAEQAWRASLARAPNAWATRNLAVLAGERGRAAEAADLLVEAHGLSPETPALAVEALAGTLAAGRPEQARHLLGGLPARVRALGRVRLLEARLRLALGDPRGAEEIFDSGFEVPDIREGETLLSRTWEEIQHALAAEGRQVRPLPPRYDFRMTGW</sequence>
<keyword evidence="4" id="KW-1185">Reference proteome</keyword>
<dbReference type="RefSeq" id="WP_142003799.1">
    <property type="nucleotide sequence ID" value="NZ_VFML01000002.1"/>
</dbReference>
<dbReference type="InterPro" id="IPR033396">
    <property type="entry name" value="DUF5107"/>
</dbReference>
<dbReference type="AlphaFoldDB" id="A0A542CUU3"/>
<comment type="caution">
    <text evidence="3">The sequence shown here is derived from an EMBL/GenBank/DDBJ whole genome shotgun (WGS) entry which is preliminary data.</text>
</comment>
<dbReference type="Gene3D" id="1.25.40.10">
    <property type="entry name" value="Tetratricopeptide repeat domain"/>
    <property type="match status" value="1"/>
</dbReference>
<dbReference type="Proteomes" id="UP000320876">
    <property type="component" value="Unassembled WGS sequence"/>
</dbReference>
<evidence type="ECO:0000313" key="4">
    <source>
        <dbReference type="Proteomes" id="UP000320876"/>
    </source>
</evidence>
<evidence type="ECO:0000259" key="2">
    <source>
        <dbReference type="Pfam" id="PF17128"/>
    </source>
</evidence>
<dbReference type="SUPFAM" id="SSF48452">
    <property type="entry name" value="TPR-like"/>
    <property type="match status" value="1"/>
</dbReference>
<dbReference type="GO" id="GO:0030246">
    <property type="term" value="F:carbohydrate binding"/>
    <property type="evidence" value="ECO:0007669"/>
    <property type="project" value="InterPro"/>
</dbReference>
<organism evidence="3 4">
    <name type="scientific">Amycolatopsis cihanbeyliensis</name>
    <dbReference type="NCBI Taxonomy" id="1128664"/>
    <lineage>
        <taxon>Bacteria</taxon>
        <taxon>Bacillati</taxon>
        <taxon>Actinomycetota</taxon>
        <taxon>Actinomycetes</taxon>
        <taxon>Pseudonocardiales</taxon>
        <taxon>Pseudonocardiaceae</taxon>
        <taxon>Amycolatopsis</taxon>
    </lineage>
</organism>
<name>A0A542CUU3_AMYCI</name>
<gene>
    <name evidence="3" type="ORF">FB471_6752</name>
</gene>
<evidence type="ECO:0000313" key="3">
    <source>
        <dbReference type="EMBL" id="TQI94584.1"/>
    </source>
</evidence>
<evidence type="ECO:0000256" key="1">
    <source>
        <dbReference type="SAM" id="MobiDB-lite"/>
    </source>
</evidence>
<dbReference type="Pfam" id="PF17128">
    <property type="entry name" value="DUF5107"/>
    <property type="match status" value="1"/>
</dbReference>
<reference evidence="3 4" key="1">
    <citation type="submission" date="2019-06" db="EMBL/GenBank/DDBJ databases">
        <title>Sequencing the genomes of 1000 actinobacteria strains.</title>
        <authorList>
            <person name="Klenk H.-P."/>
        </authorList>
    </citation>
    <scope>NUCLEOTIDE SEQUENCE [LARGE SCALE GENOMIC DNA]</scope>
    <source>
        <strain evidence="3 4">DSM 45679</strain>
    </source>
</reference>
<dbReference type="InterPro" id="IPR011990">
    <property type="entry name" value="TPR-like_helical_dom_sf"/>
</dbReference>
<dbReference type="InterPro" id="IPR014718">
    <property type="entry name" value="GH-type_carb-bd"/>
</dbReference>
<dbReference type="EMBL" id="VFML01000002">
    <property type="protein sequence ID" value="TQI94584.1"/>
    <property type="molecule type" value="Genomic_DNA"/>
</dbReference>
<dbReference type="OrthoDB" id="174931at2"/>
<feature type="region of interest" description="Disordered" evidence="1">
    <location>
        <begin position="1"/>
        <end position="24"/>
    </location>
</feature>
<feature type="domain" description="DUF5107" evidence="2">
    <location>
        <begin position="56"/>
        <end position="330"/>
    </location>
</feature>
<proteinExistence type="predicted"/>
<dbReference type="Gene3D" id="2.70.98.10">
    <property type="match status" value="1"/>
</dbReference>